<comment type="similarity">
    <text evidence="2">Belongs to the TMEM175 family.</text>
</comment>
<feature type="transmembrane region" description="Helical" evidence="13">
    <location>
        <begin position="9"/>
        <end position="27"/>
    </location>
</feature>
<comment type="catalytic activity">
    <reaction evidence="12">
        <text>K(+)(in) = K(+)(out)</text>
        <dbReference type="Rhea" id="RHEA:29463"/>
        <dbReference type="ChEBI" id="CHEBI:29103"/>
    </reaction>
</comment>
<keyword evidence="5 13" id="KW-0812">Transmembrane</keyword>
<evidence type="ECO:0000256" key="7">
    <source>
        <dbReference type="ARBA" id="ARBA00022958"/>
    </source>
</evidence>
<sequence>METNRFETFFDAIIAIVITVLVLKIPQPASPTLGAFLELETMYVAYFISFLILYNLWYANHNLFGLVESIDNTTLWIYGMMTFVISLIPYFTIWVANNFYSVPAETMFGIIFIVTHILNTLATRAVYRSNPYNQNLQNINHNSYYMNLPLIIIAIGFILTYTIYVPGIYYSCLISIILWILIGRLLRRDNDGN</sequence>
<keyword evidence="4" id="KW-0633">Potassium transport</keyword>
<comment type="caution">
    <text evidence="14">The sequence shown here is derived from an EMBL/GenBank/DDBJ whole genome shotgun (WGS) entry which is preliminary data.</text>
</comment>
<dbReference type="Pfam" id="PF06736">
    <property type="entry name" value="TMEM175"/>
    <property type="match status" value="1"/>
</dbReference>
<keyword evidence="6" id="KW-0631">Potassium channel</keyword>
<evidence type="ECO:0000256" key="3">
    <source>
        <dbReference type="ARBA" id="ARBA00022448"/>
    </source>
</evidence>
<evidence type="ECO:0000256" key="9">
    <source>
        <dbReference type="ARBA" id="ARBA00023065"/>
    </source>
</evidence>
<keyword evidence="11" id="KW-0407">Ion channel</keyword>
<reference evidence="14 15" key="1">
    <citation type="submission" date="2017-03" db="EMBL/GenBank/DDBJ databases">
        <title>Genome sequence of Methanobrevibacter thaueri.</title>
        <authorList>
            <person name="Poehlein A."/>
            <person name="Seedorf H."/>
            <person name="Daniel R."/>
        </authorList>
    </citation>
    <scope>NUCLEOTIDE SEQUENCE [LARGE SCALE GENOMIC DNA]</scope>
    <source>
        <strain evidence="14 15">DSM 11995</strain>
    </source>
</reference>
<evidence type="ECO:0000256" key="8">
    <source>
        <dbReference type="ARBA" id="ARBA00022989"/>
    </source>
</evidence>
<keyword evidence="3" id="KW-0813">Transport</keyword>
<dbReference type="InterPro" id="IPR010617">
    <property type="entry name" value="TMEM175-like"/>
</dbReference>
<keyword evidence="7" id="KW-0630">Potassium</keyword>
<dbReference type="OrthoDB" id="77847at2157"/>
<dbReference type="RefSeq" id="WP_116591966.1">
    <property type="nucleotide sequence ID" value="NZ_JBGUNC010000044.1"/>
</dbReference>
<evidence type="ECO:0000256" key="1">
    <source>
        <dbReference type="ARBA" id="ARBA00004141"/>
    </source>
</evidence>
<evidence type="ECO:0000256" key="10">
    <source>
        <dbReference type="ARBA" id="ARBA00023136"/>
    </source>
</evidence>
<keyword evidence="15" id="KW-1185">Reference proteome</keyword>
<dbReference type="Proteomes" id="UP000251717">
    <property type="component" value="Unassembled WGS sequence"/>
</dbReference>
<accession>A0A315XQU6</accession>
<evidence type="ECO:0008006" key="16">
    <source>
        <dbReference type="Google" id="ProtNLM"/>
    </source>
</evidence>
<keyword evidence="10 13" id="KW-0472">Membrane</keyword>
<evidence type="ECO:0000256" key="12">
    <source>
        <dbReference type="ARBA" id="ARBA00034430"/>
    </source>
</evidence>
<dbReference type="GO" id="GO:0005267">
    <property type="term" value="F:potassium channel activity"/>
    <property type="evidence" value="ECO:0007669"/>
    <property type="project" value="UniProtKB-KW"/>
</dbReference>
<dbReference type="GO" id="GO:0016020">
    <property type="term" value="C:membrane"/>
    <property type="evidence" value="ECO:0007669"/>
    <property type="project" value="UniProtKB-SubCell"/>
</dbReference>
<keyword evidence="8 13" id="KW-1133">Transmembrane helix</keyword>
<name>A0A315XQU6_9EURY</name>
<dbReference type="GO" id="GO:0015252">
    <property type="term" value="F:proton channel activity"/>
    <property type="evidence" value="ECO:0007669"/>
    <property type="project" value="InterPro"/>
</dbReference>
<evidence type="ECO:0000256" key="5">
    <source>
        <dbReference type="ARBA" id="ARBA00022692"/>
    </source>
</evidence>
<evidence type="ECO:0000256" key="4">
    <source>
        <dbReference type="ARBA" id="ARBA00022538"/>
    </source>
</evidence>
<gene>
    <name evidence="14" type="ORF">MBBTH_10150</name>
</gene>
<evidence type="ECO:0000256" key="2">
    <source>
        <dbReference type="ARBA" id="ARBA00006920"/>
    </source>
</evidence>
<dbReference type="AlphaFoldDB" id="A0A315XQU6"/>
<comment type="subcellular location">
    <subcellularLocation>
        <location evidence="1">Membrane</location>
        <topology evidence="1">Multi-pass membrane protein</topology>
    </subcellularLocation>
</comment>
<proteinExistence type="inferred from homology"/>
<evidence type="ECO:0000256" key="11">
    <source>
        <dbReference type="ARBA" id="ARBA00023303"/>
    </source>
</evidence>
<evidence type="ECO:0000256" key="13">
    <source>
        <dbReference type="SAM" id="Phobius"/>
    </source>
</evidence>
<feature type="transmembrane region" description="Helical" evidence="13">
    <location>
        <begin position="143"/>
        <end position="162"/>
    </location>
</feature>
<feature type="transmembrane region" description="Helical" evidence="13">
    <location>
        <begin position="168"/>
        <end position="186"/>
    </location>
</feature>
<feature type="transmembrane region" description="Helical" evidence="13">
    <location>
        <begin position="102"/>
        <end position="122"/>
    </location>
</feature>
<protein>
    <recommendedName>
        <fullName evidence="16">Potassium channel</fullName>
    </recommendedName>
</protein>
<dbReference type="EMBL" id="MZGS01000020">
    <property type="protein sequence ID" value="PWB87449.1"/>
    <property type="molecule type" value="Genomic_DNA"/>
</dbReference>
<evidence type="ECO:0000256" key="6">
    <source>
        <dbReference type="ARBA" id="ARBA00022826"/>
    </source>
</evidence>
<feature type="transmembrane region" description="Helical" evidence="13">
    <location>
        <begin position="75"/>
        <end position="96"/>
    </location>
</feature>
<evidence type="ECO:0000313" key="14">
    <source>
        <dbReference type="EMBL" id="PWB87449.1"/>
    </source>
</evidence>
<evidence type="ECO:0000313" key="15">
    <source>
        <dbReference type="Proteomes" id="UP000251717"/>
    </source>
</evidence>
<organism evidence="14 15">
    <name type="scientific">Methanobrevibacter thaueri</name>
    <dbReference type="NCBI Taxonomy" id="190975"/>
    <lineage>
        <taxon>Archaea</taxon>
        <taxon>Methanobacteriati</taxon>
        <taxon>Methanobacteriota</taxon>
        <taxon>Methanomada group</taxon>
        <taxon>Methanobacteria</taxon>
        <taxon>Methanobacteriales</taxon>
        <taxon>Methanobacteriaceae</taxon>
        <taxon>Methanobrevibacter</taxon>
    </lineage>
</organism>
<keyword evidence="9" id="KW-0406">Ion transport</keyword>